<dbReference type="SUPFAM" id="SSF52833">
    <property type="entry name" value="Thioredoxin-like"/>
    <property type="match status" value="1"/>
</dbReference>
<dbReference type="Pfam" id="PF01323">
    <property type="entry name" value="DSBA"/>
    <property type="match status" value="1"/>
</dbReference>
<evidence type="ECO:0000313" key="2">
    <source>
        <dbReference type="EMBL" id="OIR08060.1"/>
    </source>
</evidence>
<feature type="domain" description="DSBA-like thioredoxin" evidence="1">
    <location>
        <begin position="7"/>
        <end position="204"/>
    </location>
</feature>
<dbReference type="Gene3D" id="1.10.472.60">
    <property type="entry name" value="putative protein disulfide isomerase domain"/>
    <property type="match status" value="1"/>
</dbReference>
<protein>
    <submittedName>
        <fullName evidence="2">DSBA-like thioredoxin domain protein</fullName>
    </submittedName>
</protein>
<gene>
    <name evidence="2" type="ORF">GALL_99240</name>
</gene>
<dbReference type="InterPro" id="IPR001853">
    <property type="entry name" value="DSBA-like_thioredoxin_dom"/>
</dbReference>
<dbReference type="PANTHER" id="PTHR13887">
    <property type="entry name" value="GLUTATHIONE S-TRANSFERASE KAPPA"/>
    <property type="match status" value="1"/>
</dbReference>
<dbReference type="CDD" id="cd03025">
    <property type="entry name" value="DsbA_FrnE_like"/>
    <property type="match status" value="1"/>
</dbReference>
<dbReference type="InterPro" id="IPR036249">
    <property type="entry name" value="Thioredoxin-like_sf"/>
</dbReference>
<accession>A0A1J5T2I1</accession>
<reference evidence="2" key="1">
    <citation type="submission" date="2016-10" db="EMBL/GenBank/DDBJ databases">
        <title>Sequence of Gallionella enrichment culture.</title>
        <authorList>
            <person name="Poehlein A."/>
            <person name="Muehling M."/>
            <person name="Daniel R."/>
        </authorList>
    </citation>
    <scope>NUCLEOTIDE SEQUENCE</scope>
</reference>
<dbReference type="AlphaFoldDB" id="A0A1J5T2I1"/>
<name>A0A1J5T2I1_9ZZZZ</name>
<proteinExistence type="predicted"/>
<dbReference type="Gene3D" id="3.40.30.10">
    <property type="entry name" value="Glutaredoxin"/>
    <property type="match status" value="1"/>
</dbReference>
<dbReference type="EMBL" id="MLJW01000034">
    <property type="protein sequence ID" value="OIR08060.1"/>
    <property type="molecule type" value="Genomic_DNA"/>
</dbReference>
<dbReference type="PANTHER" id="PTHR13887:SF54">
    <property type="entry name" value="DSBA FAMILY PROTEIN"/>
    <property type="match status" value="1"/>
</dbReference>
<sequence length="225" mass="24830">MSKPHLVYFADPMCSWCWGFSPVIEAIQQRYGPALPIRLIVGGLRPWTTAPITAHERADIRQHWEHVRDASGQPFDFTFFDRAGFVYDTEPASRAIVVLRRRGRETGLAALRRIQRAFYAENRDVTDTGTLTALAVELGMEAKAFRNDFESEAAAAETRADFAIAQSAGVRGFPTLITGKGRDGRHALVTHGFQPGAQILPALAQWLGTAAGEGTRPDEEDSVDF</sequence>
<dbReference type="GO" id="GO:0016491">
    <property type="term" value="F:oxidoreductase activity"/>
    <property type="evidence" value="ECO:0007669"/>
    <property type="project" value="InterPro"/>
</dbReference>
<organism evidence="2">
    <name type="scientific">mine drainage metagenome</name>
    <dbReference type="NCBI Taxonomy" id="410659"/>
    <lineage>
        <taxon>unclassified sequences</taxon>
        <taxon>metagenomes</taxon>
        <taxon>ecological metagenomes</taxon>
    </lineage>
</organism>
<evidence type="ECO:0000259" key="1">
    <source>
        <dbReference type="Pfam" id="PF01323"/>
    </source>
</evidence>
<comment type="caution">
    <text evidence="2">The sequence shown here is derived from an EMBL/GenBank/DDBJ whole genome shotgun (WGS) entry which is preliminary data.</text>
</comment>